<proteinExistence type="predicted"/>
<feature type="region of interest" description="Disordered" evidence="4">
    <location>
        <begin position="1"/>
        <end position="24"/>
    </location>
</feature>
<protein>
    <submittedName>
        <fullName evidence="5">Uncharacterized protein</fullName>
    </submittedName>
</protein>
<sequence length="86" mass="9359">MTVSGEKSHEDIAKRRPDHMEQNHPVTDMPALFVHPCNTASALQEATPSQELTPLQYLQLWLGIIGGCVGLQMPVALASQIDIPSP</sequence>
<feature type="compositionally biased region" description="Basic and acidic residues" evidence="4">
    <location>
        <begin position="1"/>
        <end position="22"/>
    </location>
</feature>
<dbReference type="GO" id="GO:0019787">
    <property type="term" value="F:ubiquitin-like protein transferase activity"/>
    <property type="evidence" value="ECO:0007669"/>
    <property type="project" value="InterPro"/>
</dbReference>
<dbReference type="GO" id="GO:0006914">
    <property type="term" value="P:autophagy"/>
    <property type="evidence" value="ECO:0007669"/>
    <property type="project" value="UniProtKB-KW"/>
</dbReference>
<dbReference type="EMBL" id="ML995486">
    <property type="protein sequence ID" value="KAF2141801.1"/>
    <property type="molecule type" value="Genomic_DNA"/>
</dbReference>
<dbReference type="GeneID" id="54298028"/>
<dbReference type="Pfam" id="PF03987">
    <property type="entry name" value="Autophagy_act_C"/>
    <property type="match status" value="1"/>
</dbReference>
<evidence type="ECO:0000256" key="3">
    <source>
        <dbReference type="ARBA" id="ARBA00023006"/>
    </source>
</evidence>
<dbReference type="InterPro" id="IPR007135">
    <property type="entry name" value="Atg3/Atg10"/>
</dbReference>
<keyword evidence="6" id="KW-1185">Reference proteome</keyword>
<dbReference type="OrthoDB" id="4089664at2759"/>
<keyword evidence="3" id="KW-0072">Autophagy</keyword>
<evidence type="ECO:0000256" key="2">
    <source>
        <dbReference type="ARBA" id="ARBA00022927"/>
    </source>
</evidence>
<dbReference type="RefSeq" id="XP_033397513.1">
    <property type="nucleotide sequence ID" value="XM_033540532.1"/>
</dbReference>
<dbReference type="GO" id="GO:0015031">
    <property type="term" value="P:protein transport"/>
    <property type="evidence" value="ECO:0007669"/>
    <property type="project" value="UniProtKB-KW"/>
</dbReference>
<organism evidence="5 6">
    <name type="scientific">Aplosporella prunicola CBS 121167</name>
    <dbReference type="NCBI Taxonomy" id="1176127"/>
    <lineage>
        <taxon>Eukaryota</taxon>
        <taxon>Fungi</taxon>
        <taxon>Dikarya</taxon>
        <taxon>Ascomycota</taxon>
        <taxon>Pezizomycotina</taxon>
        <taxon>Dothideomycetes</taxon>
        <taxon>Dothideomycetes incertae sedis</taxon>
        <taxon>Botryosphaeriales</taxon>
        <taxon>Aplosporellaceae</taxon>
        <taxon>Aplosporella</taxon>
    </lineage>
</organism>
<keyword evidence="2" id="KW-0653">Protein transport</keyword>
<evidence type="ECO:0000313" key="5">
    <source>
        <dbReference type="EMBL" id="KAF2141801.1"/>
    </source>
</evidence>
<evidence type="ECO:0000313" key="6">
    <source>
        <dbReference type="Proteomes" id="UP000799438"/>
    </source>
</evidence>
<evidence type="ECO:0000256" key="1">
    <source>
        <dbReference type="ARBA" id="ARBA00022786"/>
    </source>
</evidence>
<accession>A0A6A6BGX5</accession>
<reference evidence="5" key="1">
    <citation type="journal article" date="2020" name="Stud. Mycol.">
        <title>101 Dothideomycetes genomes: a test case for predicting lifestyles and emergence of pathogens.</title>
        <authorList>
            <person name="Haridas S."/>
            <person name="Albert R."/>
            <person name="Binder M."/>
            <person name="Bloem J."/>
            <person name="Labutti K."/>
            <person name="Salamov A."/>
            <person name="Andreopoulos B."/>
            <person name="Baker S."/>
            <person name="Barry K."/>
            <person name="Bills G."/>
            <person name="Bluhm B."/>
            <person name="Cannon C."/>
            <person name="Castanera R."/>
            <person name="Culley D."/>
            <person name="Daum C."/>
            <person name="Ezra D."/>
            <person name="Gonzalez J."/>
            <person name="Henrissat B."/>
            <person name="Kuo A."/>
            <person name="Liang C."/>
            <person name="Lipzen A."/>
            <person name="Lutzoni F."/>
            <person name="Magnuson J."/>
            <person name="Mondo S."/>
            <person name="Nolan M."/>
            <person name="Ohm R."/>
            <person name="Pangilinan J."/>
            <person name="Park H.-J."/>
            <person name="Ramirez L."/>
            <person name="Alfaro M."/>
            <person name="Sun H."/>
            <person name="Tritt A."/>
            <person name="Yoshinaga Y."/>
            <person name="Zwiers L.-H."/>
            <person name="Turgeon B."/>
            <person name="Goodwin S."/>
            <person name="Spatafora J."/>
            <person name="Crous P."/>
            <person name="Grigoriev I."/>
        </authorList>
    </citation>
    <scope>NUCLEOTIDE SEQUENCE</scope>
    <source>
        <strain evidence="5">CBS 121167</strain>
    </source>
</reference>
<keyword evidence="1" id="KW-0833">Ubl conjugation pathway</keyword>
<dbReference type="AlphaFoldDB" id="A0A6A6BGX5"/>
<keyword evidence="2" id="KW-0813">Transport</keyword>
<gene>
    <name evidence="5" type="ORF">K452DRAFT_287761</name>
</gene>
<name>A0A6A6BGX5_9PEZI</name>
<dbReference type="Proteomes" id="UP000799438">
    <property type="component" value="Unassembled WGS sequence"/>
</dbReference>
<evidence type="ECO:0000256" key="4">
    <source>
        <dbReference type="SAM" id="MobiDB-lite"/>
    </source>
</evidence>